<dbReference type="Pfam" id="PF08874">
    <property type="entry name" value="DUF1835"/>
    <property type="match status" value="1"/>
</dbReference>
<evidence type="ECO:0000259" key="1">
    <source>
        <dbReference type="Pfam" id="PF08874"/>
    </source>
</evidence>
<evidence type="ECO:0000313" key="3">
    <source>
        <dbReference type="Proteomes" id="UP001652445"/>
    </source>
</evidence>
<keyword evidence="3" id="KW-1185">Reference proteome</keyword>
<accession>A0ABT2UH46</accession>
<name>A0ABT2UH46_9BACL</name>
<feature type="domain" description="DUF1835" evidence="1">
    <location>
        <begin position="9"/>
        <end position="43"/>
    </location>
</feature>
<dbReference type="RefSeq" id="WP_262684514.1">
    <property type="nucleotide sequence ID" value="NZ_JAOQIO010000038.1"/>
</dbReference>
<reference evidence="2 3" key="1">
    <citation type="submission" date="2022-09" db="EMBL/GenBank/DDBJ databases">
        <authorList>
            <person name="Han X.L."/>
            <person name="Wang Q."/>
            <person name="Lu T."/>
        </authorList>
    </citation>
    <scope>NUCLEOTIDE SEQUENCE [LARGE SCALE GENOMIC DNA]</scope>
    <source>
        <strain evidence="2 3">WQ 127069</strain>
    </source>
</reference>
<gene>
    <name evidence="2" type="ORF">OB236_13900</name>
</gene>
<dbReference type="EMBL" id="JAOQIO010000038">
    <property type="protein sequence ID" value="MCU6793212.1"/>
    <property type="molecule type" value="Genomic_DNA"/>
</dbReference>
<sequence>MKQHAEIKVHIVFGDSAAGSLKLAIQQLGYADMNKVISFRDHF</sequence>
<evidence type="ECO:0000313" key="2">
    <source>
        <dbReference type="EMBL" id="MCU6793212.1"/>
    </source>
</evidence>
<organism evidence="2 3">
    <name type="scientific">Paenibacillus baimaensis</name>
    <dbReference type="NCBI Taxonomy" id="2982185"/>
    <lineage>
        <taxon>Bacteria</taxon>
        <taxon>Bacillati</taxon>
        <taxon>Bacillota</taxon>
        <taxon>Bacilli</taxon>
        <taxon>Bacillales</taxon>
        <taxon>Paenibacillaceae</taxon>
        <taxon>Paenibacillus</taxon>
    </lineage>
</organism>
<dbReference type="InterPro" id="IPR014973">
    <property type="entry name" value="DUF1835"/>
</dbReference>
<protein>
    <submittedName>
        <fullName evidence="2">DUF1835 domain-containing protein</fullName>
    </submittedName>
</protein>
<comment type="caution">
    <text evidence="2">The sequence shown here is derived from an EMBL/GenBank/DDBJ whole genome shotgun (WGS) entry which is preliminary data.</text>
</comment>
<proteinExistence type="predicted"/>
<dbReference type="Proteomes" id="UP001652445">
    <property type="component" value="Unassembled WGS sequence"/>
</dbReference>